<protein>
    <recommendedName>
        <fullName evidence="3">Retrotransposon gag domain-containing protein</fullName>
    </recommendedName>
</protein>
<evidence type="ECO:0000313" key="1">
    <source>
        <dbReference type="EMBL" id="GFY08443.1"/>
    </source>
</evidence>
<sequence>MEAKNENKIKQEENLDAVEKLKQPITIIKNDIRFEDLQTFFQKYNQEIPIQTFIRNFESTCDSFDIPHNQKILFIIKLIDGAVKTYIKSQSIPKSFYETKNNLIREFGTKVNPAEIHFQISKTEKTSKVTHVEYFYRIKEIASRINMEEGEEFYIIKGLKENRSIELQLRSCNNIEELKEKMKLLDIQENSKSNRNAIIYPKYPVTRIPHHTNKFARRQQYGGWNWRNDQSQHPDAITGSRYNVFSPQFLSPSYHHPEPFLSLLIISTECSNFLPPSKNTIKLYISPISSNRRTYNYPRNNQLQTS</sequence>
<comment type="caution">
    <text evidence="1">The sequence shown here is derived from an EMBL/GenBank/DDBJ whole genome shotgun (WGS) entry which is preliminary data.</text>
</comment>
<evidence type="ECO:0008006" key="3">
    <source>
        <dbReference type="Google" id="ProtNLM"/>
    </source>
</evidence>
<reference evidence="1" key="1">
    <citation type="submission" date="2020-08" db="EMBL/GenBank/DDBJ databases">
        <title>Multicomponent nature underlies the extraordinary mechanical properties of spider dragline silk.</title>
        <authorList>
            <person name="Kono N."/>
            <person name="Nakamura H."/>
            <person name="Mori M."/>
            <person name="Yoshida Y."/>
            <person name="Ohtoshi R."/>
            <person name="Malay A.D."/>
            <person name="Moran D.A.P."/>
            <person name="Tomita M."/>
            <person name="Numata K."/>
            <person name="Arakawa K."/>
        </authorList>
    </citation>
    <scope>NUCLEOTIDE SEQUENCE</scope>
</reference>
<organism evidence="1 2">
    <name type="scientific">Trichonephila clavipes</name>
    <name type="common">Golden silk orbweaver</name>
    <name type="synonym">Nephila clavipes</name>
    <dbReference type="NCBI Taxonomy" id="2585209"/>
    <lineage>
        <taxon>Eukaryota</taxon>
        <taxon>Metazoa</taxon>
        <taxon>Ecdysozoa</taxon>
        <taxon>Arthropoda</taxon>
        <taxon>Chelicerata</taxon>
        <taxon>Arachnida</taxon>
        <taxon>Araneae</taxon>
        <taxon>Araneomorphae</taxon>
        <taxon>Entelegynae</taxon>
        <taxon>Araneoidea</taxon>
        <taxon>Nephilidae</taxon>
        <taxon>Trichonephila</taxon>
    </lineage>
</organism>
<evidence type="ECO:0000313" key="2">
    <source>
        <dbReference type="Proteomes" id="UP000887159"/>
    </source>
</evidence>
<proteinExistence type="predicted"/>
<dbReference type="EMBL" id="BMAU01021280">
    <property type="protein sequence ID" value="GFY08443.1"/>
    <property type="molecule type" value="Genomic_DNA"/>
</dbReference>
<dbReference type="Proteomes" id="UP000887159">
    <property type="component" value="Unassembled WGS sequence"/>
</dbReference>
<gene>
    <name evidence="1" type="ORF">TNCV_1358471</name>
</gene>
<keyword evidence="2" id="KW-1185">Reference proteome</keyword>
<accession>A0A8X6SBN6</accession>
<dbReference type="AlphaFoldDB" id="A0A8X6SBN6"/>
<name>A0A8X6SBN6_TRICX</name>